<comment type="subcellular location">
    <subcellularLocation>
        <location evidence="1">Cell membrane</location>
        <topology evidence="1">Multi-pass membrane protein</topology>
    </subcellularLocation>
</comment>
<keyword evidence="7 8" id="KW-0472">Membrane</keyword>
<protein>
    <submittedName>
        <fullName evidence="9">Ribose transport system permease protein</fullName>
    </submittedName>
</protein>
<evidence type="ECO:0000256" key="3">
    <source>
        <dbReference type="ARBA" id="ARBA00022475"/>
    </source>
</evidence>
<feature type="transmembrane region" description="Helical" evidence="8">
    <location>
        <begin position="178"/>
        <end position="196"/>
    </location>
</feature>
<proteinExistence type="predicted"/>
<comment type="caution">
    <text evidence="9">The sequence shown here is derived from an EMBL/GenBank/DDBJ whole genome shotgun (WGS) entry which is preliminary data.</text>
</comment>
<feature type="transmembrane region" description="Helical" evidence="8">
    <location>
        <begin position="282"/>
        <end position="299"/>
    </location>
</feature>
<dbReference type="Pfam" id="PF02653">
    <property type="entry name" value="BPD_transp_2"/>
    <property type="match status" value="1"/>
</dbReference>
<feature type="transmembrane region" description="Helical" evidence="8">
    <location>
        <begin position="56"/>
        <end position="82"/>
    </location>
</feature>
<feature type="transmembrane region" description="Helical" evidence="8">
    <location>
        <begin position="136"/>
        <end position="158"/>
    </location>
</feature>
<evidence type="ECO:0000256" key="7">
    <source>
        <dbReference type="ARBA" id="ARBA00023136"/>
    </source>
</evidence>
<feature type="transmembrane region" description="Helical" evidence="8">
    <location>
        <begin position="227"/>
        <end position="245"/>
    </location>
</feature>
<feature type="transmembrane region" description="Helical" evidence="8">
    <location>
        <begin position="257"/>
        <end position="275"/>
    </location>
</feature>
<feature type="transmembrane region" description="Helical" evidence="8">
    <location>
        <begin position="112"/>
        <end position="129"/>
    </location>
</feature>
<evidence type="ECO:0000256" key="5">
    <source>
        <dbReference type="ARBA" id="ARBA00022692"/>
    </source>
</evidence>
<evidence type="ECO:0000256" key="6">
    <source>
        <dbReference type="ARBA" id="ARBA00022989"/>
    </source>
</evidence>
<dbReference type="EMBL" id="QAOM01000011">
    <property type="protein sequence ID" value="PTQ83974.1"/>
    <property type="molecule type" value="Genomic_DNA"/>
</dbReference>
<reference evidence="9 10" key="1">
    <citation type="submission" date="2018-04" db="EMBL/GenBank/DDBJ databases">
        <title>Genomic Encyclopedia of Archaeal and Bacterial Type Strains, Phase II (KMG-II): from individual species to whole genera.</title>
        <authorList>
            <person name="Goeker M."/>
        </authorList>
    </citation>
    <scope>NUCLEOTIDE SEQUENCE [LARGE SCALE GENOMIC DNA]</scope>
    <source>
        <strain evidence="9 10">DSM 18806</strain>
    </source>
</reference>
<name>A0A2T5IJF4_9LACT</name>
<keyword evidence="4" id="KW-0997">Cell inner membrane</keyword>
<dbReference type="PANTHER" id="PTHR32196">
    <property type="entry name" value="ABC TRANSPORTER PERMEASE PROTEIN YPHD-RELATED-RELATED"/>
    <property type="match status" value="1"/>
</dbReference>
<evidence type="ECO:0000256" key="2">
    <source>
        <dbReference type="ARBA" id="ARBA00022448"/>
    </source>
</evidence>
<keyword evidence="6 8" id="KW-1133">Transmembrane helix</keyword>
<dbReference type="Proteomes" id="UP000244161">
    <property type="component" value="Unassembled WGS sequence"/>
</dbReference>
<sequence>MEKPANKSSGENHIESTDFLGLMKKIKKWDWLSIVPYLGLILILIVFSFTSNGNLFGAYNVSIVVQQTVALAIVCLGGVFVYSMGNLDISIGATIGLCTLIQAIVLNATGNLLLAFMAALLLALSFGLINGAVSSWLGLPSVITSLFLMFIGTGVQTIVTLKTNTIRTSFDFSFWKNMYVQIGALVIMFSVVYYLFNYTRLGKYTSSIGANLEFAKQSGVNVFRNKIYAYLIMGTCVATASLFILARSGSSSRVTGAGYHMDVMVALILGGMPLSGGMKSKVSAALIGSFSYILLTNGLTLSGVAASNVPLVKALIFAVIVIITSRKKGVVLPR</sequence>
<feature type="transmembrane region" description="Helical" evidence="8">
    <location>
        <begin position="31"/>
        <end position="50"/>
    </location>
</feature>
<dbReference type="InterPro" id="IPR001851">
    <property type="entry name" value="ABC_transp_permease"/>
</dbReference>
<keyword evidence="5 8" id="KW-0812">Transmembrane</keyword>
<dbReference type="GO" id="GO:0022857">
    <property type="term" value="F:transmembrane transporter activity"/>
    <property type="evidence" value="ECO:0007669"/>
    <property type="project" value="InterPro"/>
</dbReference>
<dbReference type="AlphaFoldDB" id="A0A2T5IJF4"/>
<gene>
    <name evidence="9" type="ORF">C8U37_11159</name>
</gene>
<keyword evidence="2" id="KW-0813">Transport</keyword>
<feature type="transmembrane region" description="Helical" evidence="8">
    <location>
        <begin position="89"/>
        <end position="106"/>
    </location>
</feature>
<keyword evidence="10" id="KW-1185">Reference proteome</keyword>
<evidence type="ECO:0000256" key="4">
    <source>
        <dbReference type="ARBA" id="ARBA00022519"/>
    </source>
</evidence>
<evidence type="ECO:0000313" key="10">
    <source>
        <dbReference type="Proteomes" id="UP000244161"/>
    </source>
</evidence>
<evidence type="ECO:0000313" key="9">
    <source>
        <dbReference type="EMBL" id="PTQ83974.1"/>
    </source>
</evidence>
<dbReference type="GO" id="GO:0005886">
    <property type="term" value="C:plasma membrane"/>
    <property type="evidence" value="ECO:0007669"/>
    <property type="project" value="UniProtKB-SubCell"/>
</dbReference>
<accession>A0A2T5IJF4</accession>
<keyword evidence="3" id="KW-1003">Cell membrane</keyword>
<dbReference type="OrthoDB" id="9813906at2"/>
<dbReference type="CDD" id="cd06579">
    <property type="entry name" value="TM_PBP1_transp_AraH_like"/>
    <property type="match status" value="1"/>
</dbReference>
<dbReference type="RefSeq" id="WP_108032884.1">
    <property type="nucleotide sequence ID" value="NZ_QAOM01000011.1"/>
</dbReference>
<organism evidence="9 10">
    <name type="scientific">Trichococcus patagoniensis</name>
    <dbReference type="NCBI Taxonomy" id="382641"/>
    <lineage>
        <taxon>Bacteria</taxon>
        <taxon>Bacillati</taxon>
        <taxon>Bacillota</taxon>
        <taxon>Bacilli</taxon>
        <taxon>Lactobacillales</taxon>
        <taxon>Carnobacteriaceae</taxon>
        <taxon>Trichococcus</taxon>
    </lineage>
</organism>
<evidence type="ECO:0000256" key="8">
    <source>
        <dbReference type="SAM" id="Phobius"/>
    </source>
</evidence>
<dbReference type="PANTHER" id="PTHR32196:SF21">
    <property type="entry name" value="ABC TRANSPORTER PERMEASE PROTEIN YPHD-RELATED"/>
    <property type="match status" value="1"/>
</dbReference>
<evidence type="ECO:0000256" key="1">
    <source>
        <dbReference type="ARBA" id="ARBA00004651"/>
    </source>
</evidence>